<comment type="caution">
    <text evidence="1">The sequence shown here is derived from an EMBL/GenBank/DDBJ whole genome shotgun (WGS) entry which is preliminary data.</text>
</comment>
<keyword evidence="2" id="KW-1185">Reference proteome</keyword>
<dbReference type="OrthoDB" id="1461976at2759"/>
<organism evidence="1 2">
    <name type="scientific">Gossypium schwendimanii</name>
    <name type="common">Cotton</name>
    <dbReference type="NCBI Taxonomy" id="34291"/>
    <lineage>
        <taxon>Eukaryota</taxon>
        <taxon>Viridiplantae</taxon>
        <taxon>Streptophyta</taxon>
        <taxon>Embryophyta</taxon>
        <taxon>Tracheophyta</taxon>
        <taxon>Spermatophyta</taxon>
        <taxon>Magnoliopsida</taxon>
        <taxon>eudicotyledons</taxon>
        <taxon>Gunneridae</taxon>
        <taxon>Pentapetalae</taxon>
        <taxon>rosids</taxon>
        <taxon>malvids</taxon>
        <taxon>Malvales</taxon>
        <taxon>Malvaceae</taxon>
        <taxon>Malvoideae</taxon>
        <taxon>Gossypium</taxon>
    </lineage>
</organism>
<evidence type="ECO:0000313" key="1">
    <source>
        <dbReference type="EMBL" id="MBA0875003.1"/>
    </source>
</evidence>
<name>A0A7J9MV60_GOSSC</name>
<dbReference type="AlphaFoldDB" id="A0A7J9MV60"/>
<accession>A0A7J9MV60</accession>
<gene>
    <name evidence="1" type="ORF">Goshw_025050</name>
</gene>
<evidence type="ECO:0000313" key="2">
    <source>
        <dbReference type="Proteomes" id="UP000593576"/>
    </source>
</evidence>
<reference evidence="1 2" key="1">
    <citation type="journal article" date="2019" name="Genome Biol. Evol.">
        <title>Insights into the evolution of the New World diploid cottons (Gossypium, subgenus Houzingenia) based on genome sequencing.</title>
        <authorList>
            <person name="Grover C.E."/>
            <person name="Arick M.A. 2nd"/>
            <person name="Thrash A."/>
            <person name="Conover J.L."/>
            <person name="Sanders W.S."/>
            <person name="Peterson D.G."/>
            <person name="Frelichowski J.E."/>
            <person name="Scheffler J.A."/>
            <person name="Scheffler B.E."/>
            <person name="Wendel J.F."/>
        </authorList>
    </citation>
    <scope>NUCLEOTIDE SEQUENCE [LARGE SCALE GENOMIC DNA]</scope>
    <source>
        <strain evidence="1">1</strain>
        <tissue evidence="1">Leaf</tissue>
    </source>
</reference>
<sequence length="180" mass="20116">MACDVWNTATRLFVAVIDSKYKALIEASRSRISKAEKVEMVLAGLPPEFDAVRAVQDALLYANLLETVPSSALVGFIRGGRSPSEGHGRGFQSCIQCQIYGRFGHLAQRCFFCYNREYDSPSLIVRMSNLANRHGPGVLFLFDGTLIYKAMWREAKECLYVGPKVGGGDSKGVFWYRNKF</sequence>
<dbReference type="EMBL" id="JABFAF010000013">
    <property type="protein sequence ID" value="MBA0875003.1"/>
    <property type="molecule type" value="Genomic_DNA"/>
</dbReference>
<dbReference type="Proteomes" id="UP000593576">
    <property type="component" value="Unassembled WGS sequence"/>
</dbReference>
<protein>
    <submittedName>
        <fullName evidence="1">Uncharacterized protein</fullName>
    </submittedName>
</protein>
<proteinExistence type="predicted"/>